<feature type="domain" description="Thioredoxin" evidence="2">
    <location>
        <begin position="11"/>
        <end position="203"/>
    </location>
</feature>
<gene>
    <name evidence="3" type="ORF">GCM10022204_43610</name>
</gene>
<evidence type="ECO:0000313" key="4">
    <source>
        <dbReference type="Proteomes" id="UP001500051"/>
    </source>
</evidence>
<evidence type="ECO:0000313" key="3">
    <source>
        <dbReference type="EMBL" id="GAA3718772.1"/>
    </source>
</evidence>
<dbReference type="Pfam" id="PF13462">
    <property type="entry name" value="Thioredoxin_4"/>
    <property type="match status" value="1"/>
</dbReference>
<dbReference type="SUPFAM" id="SSF52833">
    <property type="entry name" value="Thioredoxin-like"/>
    <property type="match status" value="1"/>
</dbReference>
<organism evidence="3 4">
    <name type="scientific">Microlunatus aurantiacus</name>
    <dbReference type="NCBI Taxonomy" id="446786"/>
    <lineage>
        <taxon>Bacteria</taxon>
        <taxon>Bacillati</taxon>
        <taxon>Actinomycetota</taxon>
        <taxon>Actinomycetes</taxon>
        <taxon>Propionibacteriales</taxon>
        <taxon>Propionibacteriaceae</taxon>
        <taxon>Microlunatus</taxon>
    </lineage>
</organism>
<dbReference type="InterPro" id="IPR012336">
    <property type="entry name" value="Thioredoxin-like_fold"/>
</dbReference>
<accession>A0ABP7EGD2</accession>
<evidence type="ECO:0000256" key="1">
    <source>
        <dbReference type="ARBA" id="ARBA00005791"/>
    </source>
</evidence>
<dbReference type="PROSITE" id="PS51352">
    <property type="entry name" value="THIOREDOXIN_2"/>
    <property type="match status" value="1"/>
</dbReference>
<name>A0ABP7EGD2_9ACTN</name>
<dbReference type="InterPro" id="IPR013766">
    <property type="entry name" value="Thioredoxin_domain"/>
</dbReference>
<dbReference type="EMBL" id="BAAAYX010000027">
    <property type="protein sequence ID" value="GAA3718772.1"/>
    <property type="molecule type" value="Genomic_DNA"/>
</dbReference>
<evidence type="ECO:0000259" key="2">
    <source>
        <dbReference type="PROSITE" id="PS51352"/>
    </source>
</evidence>
<dbReference type="InterPro" id="IPR036249">
    <property type="entry name" value="Thioredoxin-like_sf"/>
</dbReference>
<reference evidence="4" key="1">
    <citation type="journal article" date="2019" name="Int. J. Syst. Evol. Microbiol.">
        <title>The Global Catalogue of Microorganisms (GCM) 10K type strain sequencing project: providing services to taxonomists for standard genome sequencing and annotation.</title>
        <authorList>
            <consortium name="The Broad Institute Genomics Platform"/>
            <consortium name="The Broad Institute Genome Sequencing Center for Infectious Disease"/>
            <person name="Wu L."/>
            <person name="Ma J."/>
        </authorList>
    </citation>
    <scope>NUCLEOTIDE SEQUENCE [LARGE SCALE GENOMIC DNA]</scope>
    <source>
        <strain evidence="4">JCM 16548</strain>
    </source>
</reference>
<proteinExistence type="inferred from homology"/>
<dbReference type="PANTHER" id="PTHR13887:SF55">
    <property type="entry name" value="SLR0313 PROTEIN"/>
    <property type="match status" value="1"/>
</dbReference>
<dbReference type="PANTHER" id="PTHR13887">
    <property type="entry name" value="GLUTATHIONE S-TRANSFERASE KAPPA"/>
    <property type="match status" value="1"/>
</dbReference>
<dbReference type="Gene3D" id="3.40.30.10">
    <property type="entry name" value="Glutaredoxin"/>
    <property type="match status" value="1"/>
</dbReference>
<dbReference type="Proteomes" id="UP001500051">
    <property type="component" value="Unassembled WGS sequence"/>
</dbReference>
<keyword evidence="4" id="KW-1185">Reference proteome</keyword>
<protein>
    <recommendedName>
        <fullName evidence="2">Thioredoxin domain-containing protein</fullName>
    </recommendedName>
</protein>
<comment type="similarity">
    <text evidence="1">Belongs to the thioredoxin family. DsbA subfamily.</text>
</comment>
<sequence>MTALVAIGTYQALLRPAGLAKPGGVAVDGLTVRDSSRRLSVAPDGKVTFVAFLDFECEVCGEVYPVVEQLRAGYGDRVTFVVRYFPLEGHVNAQRAARAVEAAAQQGQLEAMYRRMFQTQPEWAEQQEPKDELFRRYAADLGLDMDRWDAAYAADSTWEPIQADIDDGLALGVTATPALFLNGDELESTSLLDLSRALDQALAR</sequence>
<comment type="caution">
    <text evidence="3">The sequence shown here is derived from an EMBL/GenBank/DDBJ whole genome shotgun (WGS) entry which is preliminary data.</text>
</comment>